<feature type="compositionally biased region" description="Polar residues" evidence="1">
    <location>
        <begin position="57"/>
        <end position="67"/>
    </location>
</feature>
<dbReference type="AlphaFoldDB" id="A0AAN8L0D2"/>
<feature type="compositionally biased region" description="Basic and acidic residues" evidence="1">
    <location>
        <begin position="113"/>
        <end position="123"/>
    </location>
</feature>
<feature type="region of interest" description="Disordered" evidence="1">
    <location>
        <begin position="1"/>
        <end position="29"/>
    </location>
</feature>
<evidence type="ECO:0000313" key="2">
    <source>
        <dbReference type="EMBL" id="KAK6301063.1"/>
    </source>
</evidence>
<proteinExistence type="predicted"/>
<reference evidence="2 3" key="1">
    <citation type="submission" date="2021-04" db="EMBL/GenBank/DDBJ databases">
        <authorList>
            <person name="De Guttry C."/>
            <person name="Zahm M."/>
            <person name="Klopp C."/>
            <person name="Cabau C."/>
            <person name="Louis A."/>
            <person name="Berthelot C."/>
            <person name="Parey E."/>
            <person name="Roest Crollius H."/>
            <person name="Montfort J."/>
            <person name="Robinson-Rechavi M."/>
            <person name="Bucao C."/>
            <person name="Bouchez O."/>
            <person name="Gislard M."/>
            <person name="Lluch J."/>
            <person name="Milhes M."/>
            <person name="Lampietro C."/>
            <person name="Lopez Roques C."/>
            <person name="Donnadieu C."/>
            <person name="Braasch I."/>
            <person name="Desvignes T."/>
            <person name="Postlethwait J."/>
            <person name="Bobe J."/>
            <person name="Wedekind C."/>
            <person name="Guiguen Y."/>
        </authorList>
    </citation>
    <scope>NUCLEOTIDE SEQUENCE [LARGE SCALE GENOMIC DNA]</scope>
    <source>
        <strain evidence="2">Cs_M1</strain>
        <tissue evidence="2">Blood</tissue>
    </source>
</reference>
<comment type="caution">
    <text evidence="2">The sequence shown here is derived from an EMBL/GenBank/DDBJ whole genome shotgun (WGS) entry which is preliminary data.</text>
</comment>
<accession>A0AAN8L0D2</accession>
<gene>
    <name evidence="2" type="ORF">J4Q44_G00291610</name>
</gene>
<keyword evidence="3" id="KW-1185">Reference proteome</keyword>
<feature type="compositionally biased region" description="Basic and acidic residues" evidence="1">
    <location>
        <begin position="68"/>
        <end position="80"/>
    </location>
</feature>
<evidence type="ECO:0000256" key="1">
    <source>
        <dbReference type="SAM" id="MobiDB-lite"/>
    </source>
</evidence>
<sequence>MYEDFDEPQPNQFKSTVPDCIHGNQSTSVPEMVPRSLDYFSDFLRLRGESSSHHSETVTTQQKQRNPSHCEEEKTRHRGQEMVSDNLQDLCQTLGLKAKVEEGRKRRRRMKRERQMMQRKLEG</sequence>
<feature type="region of interest" description="Disordered" evidence="1">
    <location>
        <begin position="49"/>
        <end position="80"/>
    </location>
</feature>
<dbReference type="EMBL" id="JAGTTL010000027">
    <property type="protein sequence ID" value="KAK6301063.1"/>
    <property type="molecule type" value="Genomic_DNA"/>
</dbReference>
<name>A0AAN8L0D2_9TELE</name>
<organism evidence="2 3">
    <name type="scientific">Coregonus suidteri</name>
    <dbReference type="NCBI Taxonomy" id="861788"/>
    <lineage>
        <taxon>Eukaryota</taxon>
        <taxon>Metazoa</taxon>
        <taxon>Chordata</taxon>
        <taxon>Craniata</taxon>
        <taxon>Vertebrata</taxon>
        <taxon>Euteleostomi</taxon>
        <taxon>Actinopterygii</taxon>
        <taxon>Neopterygii</taxon>
        <taxon>Teleostei</taxon>
        <taxon>Protacanthopterygii</taxon>
        <taxon>Salmoniformes</taxon>
        <taxon>Salmonidae</taxon>
        <taxon>Coregoninae</taxon>
        <taxon>Coregonus</taxon>
    </lineage>
</organism>
<evidence type="ECO:0000313" key="3">
    <source>
        <dbReference type="Proteomes" id="UP001356427"/>
    </source>
</evidence>
<dbReference type="Proteomes" id="UP001356427">
    <property type="component" value="Unassembled WGS sequence"/>
</dbReference>
<feature type="region of interest" description="Disordered" evidence="1">
    <location>
        <begin position="101"/>
        <end position="123"/>
    </location>
</feature>
<protein>
    <submittedName>
        <fullName evidence="2">Uncharacterized protein</fullName>
    </submittedName>
</protein>